<evidence type="ECO:0000313" key="5">
    <source>
        <dbReference type="EMBL" id="TQE05258.1"/>
    </source>
</evidence>
<keyword evidence="6" id="KW-1185">Reference proteome</keyword>
<dbReference type="STRING" id="106549.A0A540N2H0"/>
<dbReference type="EMBL" id="VIEB01000126">
    <property type="protein sequence ID" value="TQE05258.1"/>
    <property type="molecule type" value="Genomic_DNA"/>
</dbReference>
<protein>
    <recommendedName>
        <fullName evidence="4">RRM domain-containing protein</fullName>
    </recommendedName>
</protein>
<gene>
    <name evidence="5" type="ORF">C1H46_009115</name>
</gene>
<proteinExistence type="predicted"/>
<name>A0A540N2H0_MALBA</name>
<evidence type="ECO:0000256" key="1">
    <source>
        <dbReference type="ARBA" id="ARBA00022884"/>
    </source>
</evidence>
<dbReference type="PROSITE" id="PS50102">
    <property type="entry name" value="RRM"/>
    <property type="match status" value="1"/>
</dbReference>
<dbReference type="CDD" id="cd21618">
    <property type="entry name" value="RRM_AtNSRA_like"/>
    <property type="match status" value="1"/>
</dbReference>
<dbReference type="PANTHER" id="PTHR10501">
    <property type="entry name" value="U1 SMALL NUCLEAR RIBONUCLEOPROTEIN A/U2 SMALL NUCLEAR RIBONUCLEOPROTEIN B"/>
    <property type="match status" value="1"/>
</dbReference>
<accession>A0A540N2H0</accession>
<reference evidence="5 6" key="1">
    <citation type="journal article" date="2019" name="G3 (Bethesda)">
        <title>Sequencing of a Wild Apple (Malus baccata) Genome Unravels the Differences Between Cultivated and Wild Apple Species Regarding Disease Resistance and Cold Tolerance.</title>
        <authorList>
            <person name="Chen X."/>
        </authorList>
    </citation>
    <scope>NUCLEOTIDE SEQUENCE [LARGE SCALE GENOMIC DNA]</scope>
    <source>
        <strain evidence="6">cv. Shandingzi</strain>
        <tissue evidence="5">Leaves</tissue>
    </source>
</reference>
<dbReference type="Pfam" id="PF00076">
    <property type="entry name" value="RRM_1"/>
    <property type="match status" value="1"/>
</dbReference>
<organism evidence="5 6">
    <name type="scientific">Malus baccata</name>
    <name type="common">Siberian crab apple</name>
    <name type="synonym">Pyrus baccata</name>
    <dbReference type="NCBI Taxonomy" id="106549"/>
    <lineage>
        <taxon>Eukaryota</taxon>
        <taxon>Viridiplantae</taxon>
        <taxon>Streptophyta</taxon>
        <taxon>Embryophyta</taxon>
        <taxon>Tracheophyta</taxon>
        <taxon>Spermatophyta</taxon>
        <taxon>Magnoliopsida</taxon>
        <taxon>eudicotyledons</taxon>
        <taxon>Gunneridae</taxon>
        <taxon>Pentapetalae</taxon>
        <taxon>rosids</taxon>
        <taxon>fabids</taxon>
        <taxon>Rosales</taxon>
        <taxon>Rosaceae</taxon>
        <taxon>Amygdaloideae</taxon>
        <taxon>Maleae</taxon>
        <taxon>Malus</taxon>
    </lineage>
</organism>
<evidence type="ECO:0000313" key="6">
    <source>
        <dbReference type="Proteomes" id="UP000315295"/>
    </source>
</evidence>
<dbReference type="InterPro" id="IPR035979">
    <property type="entry name" value="RBD_domain_sf"/>
</dbReference>
<keyword evidence="1 2" id="KW-0694">RNA-binding</keyword>
<dbReference type="AlphaFoldDB" id="A0A540N2H0"/>
<dbReference type="SUPFAM" id="SSF54928">
    <property type="entry name" value="RNA-binding domain, RBD"/>
    <property type="match status" value="1"/>
</dbReference>
<comment type="caution">
    <text evidence="5">The sequence shown here is derived from an EMBL/GenBank/DDBJ whole genome shotgun (WGS) entry which is preliminary data.</text>
</comment>
<sequence length="182" mass="19729">MPSYTFGEASTFGGAGMGKAVGGEMTGPPMADHSMRGSPGAMSSDLLTYGRNMNLINQLPVDAMPRPGRETVPLPLDASSTLYVEGLPPDSTMREVAHIFRHFVGYKAVRLVNEESGLSIMQRGGDPLILCFVDFENPTHAATALSALQGYEMDEQAPDSNYLLLQFYQFPDPRSRPGRNKG</sequence>
<evidence type="ECO:0000256" key="2">
    <source>
        <dbReference type="PROSITE-ProRule" id="PRU00176"/>
    </source>
</evidence>
<dbReference type="SMART" id="SM00360">
    <property type="entry name" value="RRM"/>
    <property type="match status" value="1"/>
</dbReference>
<evidence type="ECO:0000256" key="3">
    <source>
        <dbReference type="SAM" id="MobiDB-lite"/>
    </source>
</evidence>
<dbReference type="GO" id="GO:0003723">
    <property type="term" value="F:RNA binding"/>
    <property type="evidence" value="ECO:0007669"/>
    <property type="project" value="UniProtKB-UniRule"/>
</dbReference>
<dbReference type="Gene3D" id="3.30.70.330">
    <property type="match status" value="1"/>
</dbReference>
<dbReference type="InterPro" id="IPR012677">
    <property type="entry name" value="Nucleotide-bd_a/b_plait_sf"/>
</dbReference>
<dbReference type="InterPro" id="IPR000504">
    <property type="entry name" value="RRM_dom"/>
</dbReference>
<dbReference type="Proteomes" id="UP000315295">
    <property type="component" value="Unassembled WGS sequence"/>
</dbReference>
<feature type="region of interest" description="Disordered" evidence="3">
    <location>
        <begin position="20"/>
        <end position="42"/>
    </location>
</feature>
<feature type="domain" description="RRM" evidence="4">
    <location>
        <begin position="80"/>
        <end position="170"/>
    </location>
</feature>
<evidence type="ECO:0000259" key="4">
    <source>
        <dbReference type="PROSITE" id="PS50102"/>
    </source>
</evidence>